<evidence type="ECO:0000256" key="4">
    <source>
        <dbReference type="ARBA" id="ARBA00022448"/>
    </source>
</evidence>
<accession>A0A9D1VX51</accession>
<protein>
    <recommendedName>
        <fullName evidence="3">Multidrug export protein MepA</fullName>
    </recommendedName>
</protein>
<name>A0A9D1VX51_9FIRM</name>
<dbReference type="Proteomes" id="UP000824243">
    <property type="component" value="Unassembled WGS sequence"/>
</dbReference>
<evidence type="ECO:0000313" key="12">
    <source>
        <dbReference type="Proteomes" id="UP000824243"/>
    </source>
</evidence>
<keyword evidence="4" id="KW-0813">Transport</keyword>
<reference evidence="11" key="2">
    <citation type="submission" date="2021-04" db="EMBL/GenBank/DDBJ databases">
        <authorList>
            <person name="Gilroy R."/>
        </authorList>
    </citation>
    <scope>NUCLEOTIDE SEQUENCE</scope>
    <source>
        <strain evidence="11">ChiSjej5B23-15282</strain>
    </source>
</reference>
<comment type="similarity">
    <text evidence="2">Belongs to the multi antimicrobial extrusion (MATE) (TC 2.A.66.1) family. MepA subfamily.</text>
</comment>
<feature type="transmembrane region" description="Helical" evidence="10">
    <location>
        <begin position="98"/>
        <end position="121"/>
    </location>
</feature>
<feature type="transmembrane region" description="Helical" evidence="10">
    <location>
        <begin position="141"/>
        <end position="161"/>
    </location>
</feature>
<feature type="transmembrane region" description="Helical" evidence="10">
    <location>
        <begin position="361"/>
        <end position="381"/>
    </location>
</feature>
<evidence type="ECO:0000256" key="10">
    <source>
        <dbReference type="SAM" id="Phobius"/>
    </source>
</evidence>
<dbReference type="InterPro" id="IPR051327">
    <property type="entry name" value="MATE_MepA_subfamily"/>
</dbReference>
<feature type="transmembrane region" description="Helical" evidence="10">
    <location>
        <begin position="200"/>
        <end position="219"/>
    </location>
</feature>
<evidence type="ECO:0000256" key="9">
    <source>
        <dbReference type="ARBA" id="ARBA00023251"/>
    </source>
</evidence>
<feature type="transmembrane region" description="Helical" evidence="10">
    <location>
        <begin position="432"/>
        <end position="450"/>
    </location>
</feature>
<evidence type="ECO:0000256" key="2">
    <source>
        <dbReference type="ARBA" id="ARBA00008417"/>
    </source>
</evidence>
<evidence type="ECO:0000256" key="8">
    <source>
        <dbReference type="ARBA" id="ARBA00023136"/>
    </source>
</evidence>
<keyword evidence="5" id="KW-1003">Cell membrane</keyword>
<gene>
    <name evidence="11" type="ORF">H9981_04780</name>
</gene>
<evidence type="ECO:0000256" key="5">
    <source>
        <dbReference type="ARBA" id="ARBA00022475"/>
    </source>
</evidence>
<feature type="transmembrane region" description="Helical" evidence="10">
    <location>
        <begin position="173"/>
        <end position="194"/>
    </location>
</feature>
<dbReference type="PIRSF" id="PIRSF006603">
    <property type="entry name" value="DinF"/>
    <property type="match status" value="1"/>
</dbReference>
<organism evidence="11 12">
    <name type="scientific">Candidatus Mediterraneibacter caccavium</name>
    <dbReference type="NCBI Taxonomy" id="2838661"/>
    <lineage>
        <taxon>Bacteria</taxon>
        <taxon>Bacillati</taxon>
        <taxon>Bacillota</taxon>
        <taxon>Clostridia</taxon>
        <taxon>Lachnospirales</taxon>
        <taxon>Lachnospiraceae</taxon>
        <taxon>Mediterraneibacter</taxon>
    </lineage>
</organism>
<evidence type="ECO:0000256" key="6">
    <source>
        <dbReference type="ARBA" id="ARBA00022692"/>
    </source>
</evidence>
<evidence type="ECO:0000256" key="1">
    <source>
        <dbReference type="ARBA" id="ARBA00004651"/>
    </source>
</evidence>
<dbReference type="InterPro" id="IPR048279">
    <property type="entry name" value="MdtK-like"/>
</dbReference>
<feature type="transmembrane region" description="Helical" evidence="10">
    <location>
        <begin position="323"/>
        <end position="341"/>
    </location>
</feature>
<dbReference type="NCBIfam" id="TIGR00797">
    <property type="entry name" value="matE"/>
    <property type="match status" value="1"/>
</dbReference>
<feature type="transmembrane region" description="Helical" evidence="10">
    <location>
        <begin position="402"/>
        <end position="426"/>
    </location>
</feature>
<dbReference type="InterPro" id="IPR002528">
    <property type="entry name" value="MATE_fam"/>
</dbReference>
<keyword evidence="8 10" id="KW-0472">Membrane</keyword>
<proteinExistence type="inferred from homology"/>
<dbReference type="CDD" id="cd13143">
    <property type="entry name" value="MATE_MepA_like"/>
    <property type="match status" value="1"/>
</dbReference>
<dbReference type="GO" id="GO:0042910">
    <property type="term" value="F:xenobiotic transmembrane transporter activity"/>
    <property type="evidence" value="ECO:0007669"/>
    <property type="project" value="InterPro"/>
</dbReference>
<keyword evidence="6 10" id="KW-0812">Transmembrane</keyword>
<dbReference type="GO" id="GO:0046677">
    <property type="term" value="P:response to antibiotic"/>
    <property type="evidence" value="ECO:0007669"/>
    <property type="project" value="UniProtKB-KW"/>
</dbReference>
<dbReference type="Pfam" id="PF01554">
    <property type="entry name" value="MatE"/>
    <property type="match status" value="2"/>
</dbReference>
<keyword evidence="7 10" id="KW-1133">Transmembrane helix</keyword>
<feature type="transmembrane region" description="Helical" evidence="10">
    <location>
        <begin position="51"/>
        <end position="77"/>
    </location>
</feature>
<dbReference type="PANTHER" id="PTHR43823:SF3">
    <property type="entry name" value="MULTIDRUG EXPORT PROTEIN MEPA"/>
    <property type="match status" value="1"/>
</dbReference>
<dbReference type="InterPro" id="IPR045070">
    <property type="entry name" value="MATE_MepA-like"/>
</dbReference>
<evidence type="ECO:0000313" key="11">
    <source>
        <dbReference type="EMBL" id="HIX48312.1"/>
    </source>
</evidence>
<comment type="caution">
    <text evidence="11">The sequence shown here is derived from an EMBL/GenBank/DDBJ whole genome shotgun (WGS) entry which is preliminary data.</text>
</comment>
<sequence length="455" mass="48666">MADSGNANDFSKGSIARNIMDLAVPMTLAQLINVMYSIVDRIYIGHLPQASAQALTGIGLCLPIITIITAFANFFGMGGAPLCSIARGGHEEKRAEKVMGNSFTMLLISGAVLMAVCLLFKEPLLYLFGASEATYPYADQYITVYICGTLFVMTSLGMNNFINAQGFGKTGMLTVLLGAVMNIILDPVFIFGLGMGVRGAAAATILSQGASALWVFRFLTGKKALLKLSGKSMKLEAGLVKEITLLGTSGFVMSVTNGTVQIVCNAVLARHGGDLYVGIMTVINSVREIITMPVTGLTSGAQPVIGYNYGAGCYGRVKSAIKFMSIGCIVFSLAVWAVLFFEPRFFLHLFTQETELIEAGIPAMRIYFCGIFMMALQFAGQSTYVALNRPKQAVFFSLFRKVIIVVPLTLLLPLIGGLGTNGVFLAEPVSNIVGGTASFVTMLITVWPGLKENRT</sequence>
<reference evidence="11" key="1">
    <citation type="journal article" date="2021" name="PeerJ">
        <title>Extensive microbial diversity within the chicken gut microbiome revealed by metagenomics and culture.</title>
        <authorList>
            <person name="Gilroy R."/>
            <person name="Ravi A."/>
            <person name="Getino M."/>
            <person name="Pursley I."/>
            <person name="Horton D.L."/>
            <person name="Alikhan N.F."/>
            <person name="Baker D."/>
            <person name="Gharbi K."/>
            <person name="Hall N."/>
            <person name="Watson M."/>
            <person name="Adriaenssens E.M."/>
            <person name="Foster-Nyarko E."/>
            <person name="Jarju S."/>
            <person name="Secka A."/>
            <person name="Antonio M."/>
            <person name="Oren A."/>
            <person name="Chaudhuri R.R."/>
            <person name="La Ragione R."/>
            <person name="Hildebrand F."/>
            <person name="Pallen M.J."/>
        </authorList>
    </citation>
    <scope>NUCLEOTIDE SEQUENCE</scope>
    <source>
        <strain evidence="11">ChiSjej5B23-15282</strain>
    </source>
</reference>
<dbReference type="GO" id="GO:0015297">
    <property type="term" value="F:antiporter activity"/>
    <property type="evidence" value="ECO:0007669"/>
    <property type="project" value="InterPro"/>
</dbReference>
<dbReference type="GO" id="GO:0005886">
    <property type="term" value="C:plasma membrane"/>
    <property type="evidence" value="ECO:0007669"/>
    <property type="project" value="UniProtKB-SubCell"/>
</dbReference>
<dbReference type="AlphaFoldDB" id="A0A9D1VX51"/>
<dbReference type="EMBL" id="DXFA01000086">
    <property type="protein sequence ID" value="HIX48312.1"/>
    <property type="molecule type" value="Genomic_DNA"/>
</dbReference>
<comment type="subcellular location">
    <subcellularLocation>
        <location evidence="1">Cell membrane</location>
        <topology evidence="1">Multi-pass membrane protein</topology>
    </subcellularLocation>
</comment>
<keyword evidence="9" id="KW-0046">Antibiotic resistance</keyword>
<dbReference type="PANTHER" id="PTHR43823">
    <property type="entry name" value="SPORULATION PROTEIN YKVU"/>
    <property type="match status" value="1"/>
</dbReference>
<evidence type="ECO:0000256" key="3">
    <source>
        <dbReference type="ARBA" id="ARBA00022106"/>
    </source>
</evidence>
<evidence type="ECO:0000256" key="7">
    <source>
        <dbReference type="ARBA" id="ARBA00022989"/>
    </source>
</evidence>